<dbReference type="GO" id="GO:0061665">
    <property type="term" value="F:SUMO ligase activity"/>
    <property type="evidence" value="ECO:0000318"/>
    <property type="project" value="GO_Central"/>
</dbReference>
<protein>
    <submittedName>
        <fullName evidence="15">E3 SUMO-protein ligase SIZ1</fullName>
    </submittedName>
</protein>
<dbReference type="PANTHER" id="PTHR10782">
    <property type="entry name" value="ZINC FINGER MIZ DOMAIN-CONTAINING PROTEIN"/>
    <property type="match status" value="1"/>
</dbReference>
<dbReference type="Gene3D" id="1.10.720.30">
    <property type="entry name" value="SAP domain"/>
    <property type="match status" value="1"/>
</dbReference>
<keyword evidence="6 10" id="KW-0863">Zinc-finger</keyword>
<dbReference type="InterPro" id="IPR019786">
    <property type="entry name" value="Zinc_finger_PHD-type_CS"/>
</dbReference>
<evidence type="ECO:0000256" key="9">
    <source>
        <dbReference type="ARBA" id="ARBA00023242"/>
    </source>
</evidence>
<gene>
    <name evidence="15" type="primary">LOC110803233</name>
</gene>
<dbReference type="Gene3D" id="3.30.40.10">
    <property type="entry name" value="Zinc/RING finger domain, C3HC4 (zinc finger)"/>
    <property type="match status" value="2"/>
</dbReference>
<dbReference type="GO" id="GO:0008270">
    <property type="term" value="F:zinc ion binding"/>
    <property type="evidence" value="ECO:0007669"/>
    <property type="project" value="UniProtKB-KW"/>
</dbReference>
<keyword evidence="7" id="KW-0833">Ubl conjugation pathway</keyword>
<comment type="similarity">
    <text evidence="3">Belongs to the PIAS family.</text>
</comment>
<dbReference type="InterPro" id="IPR001965">
    <property type="entry name" value="Znf_PHD"/>
</dbReference>
<keyword evidence="4" id="KW-0808">Transferase</keyword>
<evidence type="ECO:0000256" key="1">
    <source>
        <dbReference type="ARBA" id="ARBA00004123"/>
    </source>
</evidence>
<feature type="domain" description="SP-RING-type" evidence="13">
    <location>
        <begin position="349"/>
        <end position="432"/>
    </location>
</feature>
<feature type="compositionally biased region" description="Basic and acidic residues" evidence="11">
    <location>
        <begin position="771"/>
        <end position="787"/>
    </location>
</feature>
<dbReference type="RefSeq" id="XP_021864423.1">
    <property type="nucleotide sequence ID" value="XM_022008731.2"/>
</dbReference>
<evidence type="ECO:0000259" key="12">
    <source>
        <dbReference type="PROSITE" id="PS50800"/>
    </source>
</evidence>
<dbReference type="Proteomes" id="UP000813463">
    <property type="component" value="Chromosome 1"/>
</dbReference>
<dbReference type="SMART" id="SM00513">
    <property type="entry name" value="SAP"/>
    <property type="match status" value="1"/>
</dbReference>
<proteinExistence type="inferred from homology"/>
<dbReference type="KEGG" id="soe:110803233"/>
<keyword evidence="15" id="KW-0436">Ligase</keyword>
<feature type="compositionally biased region" description="Polar residues" evidence="11">
    <location>
        <begin position="816"/>
        <end position="828"/>
    </location>
</feature>
<reference evidence="14" key="1">
    <citation type="journal article" date="2021" name="Nat. Commun.">
        <title>Genomic analyses provide insights into spinach domestication and the genetic basis of agronomic traits.</title>
        <authorList>
            <person name="Cai X."/>
            <person name="Sun X."/>
            <person name="Xu C."/>
            <person name="Sun H."/>
            <person name="Wang X."/>
            <person name="Ge C."/>
            <person name="Zhang Z."/>
            <person name="Wang Q."/>
            <person name="Fei Z."/>
            <person name="Jiao C."/>
            <person name="Wang Q."/>
        </authorList>
    </citation>
    <scope>NUCLEOTIDE SEQUENCE [LARGE SCALE GENOMIC DNA]</scope>
    <source>
        <strain evidence="14">cv. Varoflay</strain>
    </source>
</reference>
<name>A0A9R0JCF2_SPIOL</name>
<evidence type="ECO:0000256" key="4">
    <source>
        <dbReference type="ARBA" id="ARBA00022679"/>
    </source>
</evidence>
<dbReference type="GeneID" id="110803233"/>
<evidence type="ECO:0000313" key="14">
    <source>
        <dbReference type="Proteomes" id="UP000813463"/>
    </source>
</evidence>
<dbReference type="InterPro" id="IPR003034">
    <property type="entry name" value="SAP_dom"/>
</dbReference>
<evidence type="ECO:0000256" key="8">
    <source>
        <dbReference type="ARBA" id="ARBA00022833"/>
    </source>
</evidence>
<dbReference type="Pfam" id="PF02891">
    <property type="entry name" value="zf-MIZ"/>
    <property type="match status" value="1"/>
</dbReference>
<dbReference type="SUPFAM" id="SSF68906">
    <property type="entry name" value="SAP domain"/>
    <property type="match status" value="1"/>
</dbReference>
<keyword evidence="9" id="KW-0539">Nucleus</keyword>
<dbReference type="SMART" id="SM00249">
    <property type="entry name" value="PHD"/>
    <property type="match status" value="2"/>
</dbReference>
<feature type="compositionally biased region" description="Polar residues" evidence="11">
    <location>
        <begin position="740"/>
        <end position="753"/>
    </location>
</feature>
<dbReference type="Pfam" id="PF02037">
    <property type="entry name" value="SAP"/>
    <property type="match status" value="1"/>
</dbReference>
<dbReference type="PROSITE" id="PS01359">
    <property type="entry name" value="ZF_PHD_1"/>
    <property type="match status" value="1"/>
</dbReference>
<evidence type="ECO:0000256" key="5">
    <source>
        <dbReference type="ARBA" id="ARBA00022723"/>
    </source>
</evidence>
<dbReference type="InterPro" id="IPR011011">
    <property type="entry name" value="Znf_FYVE_PHD"/>
</dbReference>
<evidence type="ECO:0000256" key="6">
    <source>
        <dbReference type="ARBA" id="ARBA00022771"/>
    </source>
</evidence>
<comment type="pathway">
    <text evidence="2">Protein modification; protein sumoylation.</text>
</comment>
<dbReference type="InterPro" id="IPR004181">
    <property type="entry name" value="Znf_MIZ"/>
</dbReference>
<comment type="subcellular location">
    <subcellularLocation>
        <location evidence="1">Nucleus</location>
    </subcellularLocation>
</comment>
<feature type="domain" description="SAP" evidence="12">
    <location>
        <begin position="15"/>
        <end position="49"/>
    </location>
</feature>
<evidence type="ECO:0000256" key="3">
    <source>
        <dbReference type="ARBA" id="ARBA00005383"/>
    </source>
</evidence>
<dbReference type="InterPro" id="IPR013083">
    <property type="entry name" value="Znf_RING/FYVE/PHD"/>
</dbReference>
<evidence type="ECO:0000313" key="15">
    <source>
        <dbReference type="RefSeq" id="XP_021864423.1"/>
    </source>
</evidence>
<accession>A0A9R0JCF2</accession>
<reference evidence="15" key="2">
    <citation type="submission" date="2025-08" db="UniProtKB">
        <authorList>
            <consortium name="RefSeq"/>
        </authorList>
    </citation>
    <scope>IDENTIFICATION</scope>
    <source>
        <tissue evidence="15">Leaf</tissue>
    </source>
</reference>
<feature type="region of interest" description="Disordered" evidence="11">
    <location>
        <begin position="82"/>
        <end position="110"/>
    </location>
</feature>
<feature type="compositionally biased region" description="Polar residues" evidence="11">
    <location>
        <begin position="82"/>
        <end position="100"/>
    </location>
</feature>
<feature type="region of interest" description="Disordered" evidence="11">
    <location>
        <begin position="739"/>
        <end position="828"/>
    </location>
</feature>
<dbReference type="GO" id="GO:0016925">
    <property type="term" value="P:protein sumoylation"/>
    <property type="evidence" value="ECO:0000318"/>
    <property type="project" value="GO_Central"/>
</dbReference>
<dbReference type="InterPro" id="IPR036361">
    <property type="entry name" value="SAP_dom_sf"/>
</dbReference>
<dbReference type="PROSITE" id="PS51044">
    <property type="entry name" value="ZF_SP_RING"/>
    <property type="match status" value="1"/>
</dbReference>
<dbReference type="GO" id="GO:0000785">
    <property type="term" value="C:chromatin"/>
    <property type="evidence" value="ECO:0000318"/>
    <property type="project" value="GO_Central"/>
</dbReference>
<dbReference type="AlphaFoldDB" id="A0A9R0JCF2"/>
<sequence>MEMDEDLITACKAKLAQFRLIELKDVLTQVGLPKQGKKQDLVDRIVALLYDEGTPGLFKNNVNGKEKLVEFIDDAYRKMCESGSNGSNARKQNCSGSSRTQPREEAEESNELERKLRCPCGSDVPGGGPLVQCLDPDCNVWQHSSCVIIPEKPLEKISMPIHFLCEICRVKRADPFWKTMAHPLYPCKLGSSALSIDGTNPHMILEKNFKLTKADRELLQKAEHEIQVWCILFNDRVPYRMQWPLYAELLVNGKPVRTVSRATGQLLGANGRDDCAKIMAYIVEGVNKISLSGTDARSFCFGVKLVRRRTLEQVLSMIPKESDGESFENALARVQRCIGGGITTGNDDSDSDLEVIADSIPVNLRCPMSGSRMRTAGRFRACAHMGCFDLQTFVGLNERSRKWQCPICLKNYCLEDVIVDPFFNLILKKMQRCGEEIHEIDMKPDGSWRVKNAREVGDLAQWHFPDGLIQVSSISQTAREHVSERNTSKLTQDNVANWHAVGQGSDEVGNIDQNIITMSSTTTGDLKDDGDPSINQDGVEQFGVSDMNEPEITSGENCNLPSAFADVIVLSDSEDDDVNLVHPETSHVVCHTKNEECLISSPGENLNSYPDVASDEGPGIFRGSAGDFLIPQSPTPSRLPEGSGFDFFGTSGPLLDEHNSLTSLTYPRPDNCELTAASAVDPAHHVIPSYDPLNTSFDHQFASANGTIPLEAILPCTLISGNELPILNSSPGEDWISLKTGANGNESSSSNVEAHQESADENGLDLQNQFRSKEDSLLQRTRGESGSRSDIAASRKRSDGPFTFPRQQRSQRRRTCVQTSKDLASKQS</sequence>
<dbReference type="PANTHER" id="PTHR10782:SF102">
    <property type="entry name" value="E3 SUMO-PROTEIN LIGASE SIZ1"/>
    <property type="match status" value="1"/>
</dbReference>
<evidence type="ECO:0000256" key="10">
    <source>
        <dbReference type="PROSITE-ProRule" id="PRU00452"/>
    </source>
</evidence>
<keyword evidence="5" id="KW-0479">Metal-binding</keyword>
<evidence type="ECO:0000256" key="7">
    <source>
        <dbReference type="ARBA" id="ARBA00022786"/>
    </source>
</evidence>
<dbReference type="GO" id="GO:0005634">
    <property type="term" value="C:nucleus"/>
    <property type="evidence" value="ECO:0007669"/>
    <property type="project" value="UniProtKB-SubCell"/>
</dbReference>
<keyword evidence="14" id="KW-1185">Reference proteome</keyword>
<dbReference type="OrthoDB" id="28127at2759"/>
<dbReference type="PROSITE" id="PS50800">
    <property type="entry name" value="SAP"/>
    <property type="match status" value="1"/>
</dbReference>
<evidence type="ECO:0000259" key="13">
    <source>
        <dbReference type="PROSITE" id="PS51044"/>
    </source>
</evidence>
<evidence type="ECO:0000256" key="11">
    <source>
        <dbReference type="SAM" id="MobiDB-lite"/>
    </source>
</evidence>
<keyword evidence="8" id="KW-0862">Zinc</keyword>
<organism evidence="14 15">
    <name type="scientific">Spinacia oleracea</name>
    <name type="common">Spinach</name>
    <dbReference type="NCBI Taxonomy" id="3562"/>
    <lineage>
        <taxon>Eukaryota</taxon>
        <taxon>Viridiplantae</taxon>
        <taxon>Streptophyta</taxon>
        <taxon>Embryophyta</taxon>
        <taxon>Tracheophyta</taxon>
        <taxon>Spermatophyta</taxon>
        <taxon>Magnoliopsida</taxon>
        <taxon>eudicotyledons</taxon>
        <taxon>Gunneridae</taxon>
        <taxon>Pentapetalae</taxon>
        <taxon>Caryophyllales</taxon>
        <taxon>Chenopodiaceae</taxon>
        <taxon>Chenopodioideae</taxon>
        <taxon>Anserineae</taxon>
        <taxon>Spinacia</taxon>
    </lineage>
</organism>
<dbReference type="SUPFAM" id="SSF57903">
    <property type="entry name" value="FYVE/PHD zinc finger"/>
    <property type="match status" value="1"/>
</dbReference>
<evidence type="ECO:0000256" key="2">
    <source>
        <dbReference type="ARBA" id="ARBA00004718"/>
    </source>
</evidence>